<evidence type="ECO:0000313" key="1">
    <source>
        <dbReference type="EMBL" id="PTU23052.1"/>
    </source>
</evidence>
<sequence length="90" mass="10404">MKAIQRRRRRRRRRRNAMALLTRMSQLMSAAVRGNNEAIKLLLDAAAPECDEGRYPRATLTINLLDNQLVLFFNDGPSSYCLKLIDKSIR</sequence>
<protein>
    <submittedName>
        <fullName evidence="1">Uncharacterized protein</fullName>
    </submittedName>
</protein>
<name>A0A2T5M3F3_9EURO</name>
<evidence type="ECO:0000313" key="2">
    <source>
        <dbReference type="Proteomes" id="UP000244073"/>
    </source>
</evidence>
<dbReference type="AlphaFoldDB" id="A0A2T5M3F3"/>
<gene>
    <name evidence="1" type="ORF">P175DRAFT_0155890</name>
</gene>
<proteinExistence type="predicted"/>
<comment type="caution">
    <text evidence="1">The sequence shown here is derived from an EMBL/GenBank/DDBJ whole genome shotgun (WGS) entry which is preliminary data.</text>
</comment>
<dbReference type="RefSeq" id="XP_040754444.1">
    <property type="nucleotide sequence ID" value="XM_040892461.1"/>
</dbReference>
<accession>A0A2T5M3F3</accession>
<organism evidence="1 2">
    <name type="scientific">Aspergillus ochraceoroseus IBT 24754</name>
    <dbReference type="NCBI Taxonomy" id="1392256"/>
    <lineage>
        <taxon>Eukaryota</taxon>
        <taxon>Fungi</taxon>
        <taxon>Dikarya</taxon>
        <taxon>Ascomycota</taxon>
        <taxon>Pezizomycotina</taxon>
        <taxon>Eurotiomycetes</taxon>
        <taxon>Eurotiomycetidae</taxon>
        <taxon>Eurotiales</taxon>
        <taxon>Aspergillaceae</taxon>
        <taxon>Aspergillus</taxon>
        <taxon>Aspergillus subgen. Nidulantes</taxon>
    </lineage>
</organism>
<dbReference type="VEuPathDB" id="FungiDB:P175DRAFT_0155890"/>
<dbReference type="EMBL" id="MSFN02000002">
    <property type="protein sequence ID" value="PTU23052.1"/>
    <property type="molecule type" value="Genomic_DNA"/>
</dbReference>
<dbReference type="GeneID" id="63809343"/>
<dbReference type="Proteomes" id="UP000244073">
    <property type="component" value="Unassembled WGS sequence"/>
</dbReference>
<reference evidence="1 2" key="1">
    <citation type="journal article" date="2018" name="Proc. Natl. Acad. Sci. U.S.A.">
        <title>Linking secondary metabolites to gene clusters through genome sequencing of six diverse Aspergillus species.</title>
        <authorList>
            <person name="Kaerboelling I."/>
            <person name="Vesth T.C."/>
            <person name="Frisvad J.C."/>
            <person name="Nybo J.L."/>
            <person name="Theobald S."/>
            <person name="Kuo A."/>
            <person name="Bowyer P."/>
            <person name="Matsuda Y."/>
            <person name="Mondo S."/>
            <person name="Lyhne E.K."/>
            <person name="Kogle M.E."/>
            <person name="Clum A."/>
            <person name="Lipzen A."/>
            <person name="Salamov A."/>
            <person name="Ngan C.Y."/>
            <person name="Daum C."/>
            <person name="Chiniquy J."/>
            <person name="Barry K."/>
            <person name="LaButti K."/>
            <person name="Haridas S."/>
            <person name="Simmons B.A."/>
            <person name="Magnuson J.K."/>
            <person name="Mortensen U.H."/>
            <person name="Larsen T.O."/>
            <person name="Grigoriev I.V."/>
            <person name="Baker S.E."/>
            <person name="Andersen M.R."/>
        </authorList>
    </citation>
    <scope>NUCLEOTIDE SEQUENCE [LARGE SCALE GENOMIC DNA]</scope>
    <source>
        <strain evidence="1 2">IBT 24754</strain>
    </source>
</reference>